<comment type="caution">
    <text evidence="2">The sequence shown here is derived from an EMBL/GenBank/DDBJ whole genome shotgun (WGS) entry which is preliminary data.</text>
</comment>
<dbReference type="RefSeq" id="XP_060280664.1">
    <property type="nucleotide sequence ID" value="XM_060428722.1"/>
</dbReference>
<proteinExistence type="predicted"/>
<dbReference type="GeneID" id="85311909"/>
<feature type="compositionally biased region" description="Basic and acidic residues" evidence="1">
    <location>
        <begin position="1"/>
        <end position="16"/>
    </location>
</feature>
<keyword evidence="3" id="KW-1185">Reference proteome</keyword>
<feature type="region of interest" description="Disordered" evidence="1">
    <location>
        <begin position="49"/>
        <end position="88"/>
    </location>
</feature>
<accession>A0AAJ0BYJ7</accession>
<dbReference type="EMBL" id="MU839020">
    <property type="protein sequence ID" value="KAK1764451.1"/>
    <property type="molecule type" value="Genomic_DNA"/>
</dbReference>
<dbReference type="AlphaFoldDB" id="A0AAJ0BYJ7"/>
<feature type="compositionally biased region" description="Polar residues" evidence="1">
    <location>
        <begin position="56"/>
        <end position="66"/>
    </location>
</feature>
<evidence type="ECO:0000313" key="3">
    <source>
        <dbReference type="Proteomes" id="UP001244011"/>
    </source>
</evidence>
<feature type="compositionally biased region" description="Polar residues" evidence="1">
    <location>
        <begin position="17"/>
        <end position="35"/>
    </location>
</feature>
<reference evidence="2" key="1">
    <citation type="submission" date="2023-06" db="EMBL/GenBank/DDBJ databases">
        <title>Genome-scale phylogeny and comparative genomics of the fungal order Sordariales.</title>
        <authorList>
            <consortium name="Lawrence Berkeley National Laboratory"/>
            <person name="Hensen N."/>
            <person name="Bonometti L."/>
            <person name="Westerberg I."/>
            <person name="Brannstrom I.O."/>
            <person name="Guillou S."/>
            <person name="Cros-Aarteil S."/>
            <person name="Calhoun S."/>
            <person name="Haridas S."/>
            <person name="Kuo A."/>
            <person name="Mondo S."/>
            <person name="Pangilinan J."/>
            <person name="Riley R."/>
            <person name="Labutti K."/>
            <person name="Andreopoulos B."/>
            <person name="Lipzen A."/>
            <person name="Chen C."/>
            <person name="Yanf M."/>
            <person name="Daum C."/>
            <person name="Ng V."/>
            <person name="Clum A."/>
            <person name="Steindorff A."/>
            <person name="Ohm R."/>
            <person name="Martin F."/>
            <person name="Silar P."/>
            <person name="Natvig D."/>
            <person name="Lalanne C."/>
            <person name="Gautier V."/>
            <person name="Ament-Velasquez S.L."/>
            <person name="Kruys A."/>
            <person name="Hutchinson M.I."/>
            <person name="Powell A.J."/>
            <person name="Barry K."/>
            <person name="Miller A.N."/>
            <person name="Grigoriev I.V."/>
            <person name="Debuchy R."/>
            <person name="Gladieux P."/>
            <person name="Thoren M.H."/>
            <person name="Johannesson H."/>
        </authorList>
    </citation>
    <scope>NUCLEOTIDE SEQUENCE</scope>
    <source>
        <strain evidence="2">8032-3</strain>
    </source>
</reference>
<feature type="region of interest" description="Disordered" evidence="1">
    <location>
        <begin position="1"/>
        <end position="35"/>
    </location>
</feature>
<feature type="compositionally biased region" description="Basic and acidic residues" evidence="1">
    <location>
        <begin position="265"/>
        <end position="275"/>
    </location>
</feature>
<evidence type="ECO:0000313" key="2">
    <source>
        <dbReference type="EMBL" id="KAK1764451.1"/>
    </source>
</evidence>
<name>A0AAJ0BYJ7_9PEZI</name>
<protein>
    <submittedName>
        <fullName evidence="2">Uncharacterized protein</fullName>
    </submittedName>
</protein>
<sequence>MVPDIHSLDDNRETEHQLSSIRNELDESWTSTTTMSTNPRLVSCLSSEAKRDDGLTNGTPSYNVATPSPAEGGTYLQPVSGRPSGPGAAAHLGGYPPCWCSDPGTMGAMGTMGTMGSQAAGNQGLAPLFELNHAPYCTQPRPLPYQSASSVSTQNFGFPTPVFDAPYVQALYNSFWPYGSGPWYGQVPYSHAYAAPGASDYYFNTLPSYGGNPGALHDWNYSDLSLPELLQVSDHDTAAESLKAEKYPSPAATAIDMVPSTKNGTGDKDGSKVSDEDKENGVNGHSDPLLEKVDELIGGAFEGAFRRKFSLSVDEGYDSEGIIVKCIEYKNRDEEDDVTIVYDDNEVNGRRFVGKDRELLFSGRWRAQPRLNEGLFP</sequence>
<evidence type="ECO:0000256" key="1">
    <source>
        <dbReference type="SAM" id="MobiDB-lite"/>
    </source>
</evidence>
<gene>
    <name evidence="2" type="ORF">QBC33DRAFT_547307</name>
</gene>
<dbReference type="Proteomes" id="UP001244011">
    <property type="component" value="Unassembled WGS sequence"/>
</dbReference>
<organism evidence="2 3">
    <name type="scientific">Phialemonium atrogriseum</name>
    <dbReference type="NCBI Taxonomy" id="1093897"/>
    <lineage>
        <taxon>Eukaryota</taxon>
        <taxon>Fungi</taxon>
        <taxon>Dikarya</taxon>
        <taxon>Ascomycota</taxon>
        <taxon>Pezizomycotina</taxon>
        <taxon>Sordariomycetes</taxon>
        <taxon>Sordariomycetidae</taxon>
        <taxon>Cephalothecales</taxon>
        <taxon>Cephalothecaceae</taxon>
        <taxon>Phialemonium</taxon>
    </lineage>
</organism>
<feature type="region of interest" description="Disordered" evidence="1">
    <location>
        <begin position="253"/>
        <end position="289"/>
    </location>
</feature>